<evidence type="ECO:0000313" key="10">
    <source>
        <dbReference type="EMBL" id="GFY64614.1"/>
    </source>
</evidence>
<keyword evidence="5" id="KW-0862">Zinc</keyword>
<feature type="domain" description="C2H2-type" evidence="9">
    <location>
        <begin position="125"/>
        <end position="152"/>
    </location>
</feature>
<feature type="domain" description="C2H2-type" evidence="9">
    <location>
        <begin position="21"/>
        <end position="43"/>
    </location>
</feature>
<evidence type="ECO:0000256" key="2">
    <source>
        <dbReference type="ARBA" id="ARBA00022723"/>
    </source>
</evidence>
<evidence type="ECO:0000313" key="11">
    <source>
        <dbReference type="Proteomes" id="UP000886998"/>
    </source>
</evidence>
<dbReference type="PROSITE" id="PS00028">
    <property type="entry name" value="ZINC_FINGER_C2H2_1"/>
    <property type="match status" value="4"/>
</dbReference>
<dbReference type="FunFam" id="3.30.160.60:FF:000065">
    <property type="entry name" value="B-cell CLL/lymphoma 6, member B"/>
    <property type="match status" value="1"/>
</dbReference>
<dbReference type="GO" id="GO:0003677">
    <property type="term" value="F:DNA binding"/>
    <property type="evidence" value="ECO:0007669"/>
    <property type="project" value="UniProtKB-KW"/>
</dbReference>
<comment type="caution">
    <text evidence="10">The sequence shown here is derived from an EMBL/GenBank/DDBJ whole genome shotgun (WGS) entry which is preliminary data.</text>
</comment>
<evidence type="ECO:0000256" key="5">
    <source>
        <dbReference type="ARBA" id="ARBA00022833"/>
    </source>
</evidence>
<dbReference type="PANTHER" id="PTHR16515:SF66">
    <property type="entry name" value="C2H2-TYPE DOMAIN-CONTAINING PROTEIN"/>
    <property type="match status" value="1"/>
</dbReference>
<gene>
    <name evidence="10" type="ORF">TNIN_641</name>
</gene>
<accession>A0A8X6Y477</accession>
<dbReference type="InterPro" id="IPR013087">
    <property type="entry name" value="Znf_C2H2_type"/>
</dbReference>
<keyword evidence="7" id="KW-0539">Nucleus</keyword>
<dbReference type="GO" id="GO:0005634">
    <property type="term" value="C:nucleus"/>
    <property type="evidence" value="ECO:0007669"/>
    <property type="project" value="UniProtKB-SubCell"/>
</dbReference>
<dbReference type="PANTHER" id="PTHR16515">
    <property type="entry name" value="PR DOMAIN ZINC FINGER PROTEIN"/>
    <property type="match status" value="1"/>
</dbReference>
<evidence type="ECO:0000259" key="9">
    <source>
        <dbReference type="PROSITE" id="PS50157"/>
    </source>
</evidence>
<keyword evidence="3" id="KW-0677">Repeat</keyword>
<dbReference type="SUPFAM" id="SSF57667">
    <property type="entry name" value="beta-beta-alpha zinc fingers"/>
    <property type="match status" value="3"/>
</dbReference>
<feature type="domain" description="C2H2-type" evidence="9">
    <location>
        <begin position="67"/>
        <end position="94"/>
    </location>
</feature>
<dbReference type="FunFam" id="3.30.160.60:FF:001498">
    <property type="entry name" value="Zinc finger protein 404"/>
    <property type="match status" value="1"/>
</dbReference>
<dbReference type="Proteomes" id="UP000886998">
    <property type="component" value="Unassembled WGS sequence"/>
</dbReference>
<evidence type="ECO:0000256" key="4">
    <source>
        <dbReference type="ARBA" id="ARBA00022771"/>
    </source>
</evidence>
<dbReference type="PROSITE" id="PS50157">
    <property type="entry name" value="ZINC_FINGER_C2H2_2"/>
    <property type="match status" value="4"/>
</dbReference>
<evidence type="ECO:0000256" key="7">
    <source>
        <dbReference type="ARBA" id="ARBA00023242"/>
    </source>
</evidence>
<feature type="domain" description="C2H2-type" evidence="9">
    <location>
        <begin position="95"/>
        <end position="122"/>
    </location>
</feature>
<proteinExistence type="predicted"/>
<keyword evidence="6" id="KW-0238">DNA-binding</keyword>
<organism evidence="10 11">
    <name type="scientific">Trichonephila inaurata madagascariensis</name>
    <dbReference type="NCBI Taxonomy" id="2747483"/>
    <lineage>
        <taxon>Eukaryota</taxon>
        <taxon>Metazoa</taxon>
        <taxon>Ecdysozoa</taxon>
        <taxon>Arthropoda</taxon>
        <taxon>Chelicerata</taxon>
        <taxon>Arachnida</taxon>
        <taxon>Araneae</taxon>
        <taxon>Araneomorphae</taxon>
        <taxon>Entelegynae</taxon>
        <taxon>Araneoidea</taxon>
        <taxon>Nephilidae</taxon>
        <taxon>Trichonephila</taxon>
        <taxon>Trichonephila inaurata</taxon>
    </lineage>
</organism>
<dbReference type="InterPro" id="IPR036236">
    <property type="entry name" value="Znf_C2H2_sf"/>
</dbReference>
<comment type="subcellular location">
    <subcellularLocation>
        <location evidence="1">Nucleus</location>
    </subcellularLocation>
</comment>
<dbReference type="GO" id="GO:0008270">
    <property type="term" value="F:zinc ion binding"/>
    <property type="evidence" value="ECO:0007669"/>
    <property type="project" value="UniProtKB-KW"/>
</dbReference>
<dbReference type="FunFam" id="3.30.160.60:FF:000204">
    <property type="entry name" value="Zinc finger protein 331"/>
    <property type="match status" value="1"/>
</dbReference>
<evidence type="ECO:0000256" key="3">
    <source>
        <dbReference type="ARBA" id="ARBA00022737"/>
    </source>
</evidence>
<sequence>MLVSNILKIENGVTSLTVIPHLCHLCRKAFTTKSDLTEHLITHGYQLSEEVETTPSEDSSENDSKPYPCEVCNKRFTSKGYLVKHAMLHIGEKPYSCDACDKSFSHKSNLQKHYLTHDPEKAKRYLCSECGKDFTSKAYLKKHNLIHLGQKPHVCVNSLNAKSIKLKKNELL</sequence>
<dbReference type="Pfam" id="PF00096">
    <property type="entry name" value="zf-C2H2"/>
    <property type="match status" value="4"/>
</dbReference>
<evidence type="ECO:0000256" key="1">
    <source>
        <dbReference type="ARBA" id="ARBA00004123"/>
    </source>
</evidence>
<keyword evidence="4 8" id="KW-0863">Zinc-finger</keyword>
<keyword evidence="11" id="KW-1185">Reference proteome</keyword>
<dbReference type="AlphaFoldDB" id="A0A8X6Y477"/>
<evidence type="ECO:0000256" key="6">
    <source>
        <dbReference type="ARBA" id="ARBA00023125"/>
    </source>
</evidence>
<dbReference type="GO" id="GO:0010468">
    <property type="term" value="P:regulation of gene expression"/>
    <property type="evidence" value="ECO:0007669"/>
    <property type="project" value="TreeGrafter"/>
</dbReference>
<evidence type="ECO:0000256" key="8">
    <source>
        <dbReference type="PROSITE-ProRule" id="PRU00042"/>
    </source>
</evidence>
<keyword evidence="2" id="KW-0479">Metal-binding</keyword>
<dbReference type="SMART" id="SM00355">
    <property type="entry name" value="ZnF_C2H2"/>
    <property type="match status" value="4"/>
</dbReference>
<dbReference type="EMBL" id="BMAV01015323">
    <property type="protein sequence ID" value="GFY64614.1"/>
    <property type="molecule type" value="Genomic_DNA"/>
</dbReference>
<dbReference type="OrthoDB" id="6407103at2759"/>
<reference evidence="10" key="1">
    <citation type="submission" date="2020-08" db="EMBL/GenBank/DDBJ databases">
        <title>Multicomponent nature underlies the extraordinary mechanical properties of spider dragline silk.</title>
        <authorList>
            <person name="Kono N."/>
            <person name="Nakamura H."/>
            <person name="Mori M."/>
            <person name="Yoshida Y."/>
            <person name="Ohtoshi R."/>
            <person name="Malay A.D."/>
            <person name="Moran D.A.P."/>
            <person name="Tomita M."/>
            <person name="Numata K."/>
            <person name="Arakawa K."/>
        </authorList>
    </citation>
    <scope>NUCLEOTIDE SEQUENCE</scope>
</reference>
<dbReference type="Gene3D" id="3.30.160.60">
    <property type="entry name" value="Classic Zinc Finger"/>
    <property type="match status" value="4"/>
</dbReference>
<protein>
    <recommendedName>
        <fullName evidence="9">C2H2-type domain-containing protein</fullName>
    </recommendedName>
</protein>
<name>A0A8X6Y477_9ARAC</name>
<dbReference type="InterPro" id="IPR050331">
    <property type="entry name" value="Zinc_finger"/>
</dbReference>